<feature type="compositionally biased region" description="Polar residues" evidence="1">
    <location>
        <begin position="276"/>
        <end position="300"/>
    </location>
</feature>
<feature type="region of interest" description="Disordered" evidence="1">
    <location>
        <begin position="405"/>
        <end position="452"/>
    </location>
</feature>
<feature type="compositionally biased region" description="Low complexity" evidence="1">
    <location>
        <begin position="412"/>
        <end position="452"/>
    </location>
</feature>
<feature type="domain" description="ImpA N-terminal" evidence="2">
    <location>
        <begin position="8"/>
        <end position="154"/>
    </location>
</feature>
<dbReference type="InterPro" id="IPR017740">
    <property type="entry name" value="TssA-like"/>
</dbReference>
<name>A0ABN8E3C1_9VIBR</name>
<dbReference type="PANTHER" id="PTHR37951">
    <property type="entry name" value="CYTOPLASMIC PROTEIN-RELATED"/>
    <property type="match status" value="1"/>
</dbReference>
<keyword evidence="4" id="KW-1185">Reference proteome</keyword>
<evidence type="ECO:0000313" key="4">
    <source>
        <dbReference type="Proteomes" id="UP000838748"/>
    </source>
</evidence>
<protein>
    <recommendedName>
        <fullName evidence="2">ImpA N-terminal domain-containing protein</fullName>
    </recommendedName>
</protein>
<dbReference type="Pfam" id="PF06812">
    <property type="entry name" value="ImpA_N"/>
    <property type="match status" value="1"/>
</dbReference>
<feature type="region of interest" description="Disordered" evidence="1">
    <location>
        <begin position="276"/>
        <end position="306"/>
    </location>
</feature>
<dbReference type="RefSeq" id="WP_237361752.1">
    <property type="nucleotide sequence ID" value="NZ_CAKLDM010000002.1"/>
</dbReference>
<proteinExistence type="predicted"/>
<evidence type="ECO:0000313" key="3">
    <source>
        <dbReference type="EMBL" id="CAH0539720.1"/>
    </source>
</evidence>
<dbReference type="PANTHER" id="PTHR37951:SF1">
    <property type="entry name" value="TYPE VI SECRETION SYSTEM COMPONENT TSSA1"/>
    <property type="match status" value="1"/>
</dbReference>
<dbReference type="InterPro" id="IPR010657">
    <property type="entry name" value="ImpA_N"/>
</dbReference>
<reference evidence="3" key="1">
    <citation type="submission" date="2021-11" db="EMBL/GenBank/DDBJ databases">
        <authorList>
            <person name="Rodrigo-Torres L."/>
            <person name="Arahal R. D."/>
            <person name="Lucena T."/>
        </authorList>
    </citation>
    <scope>NUCLEOTIDE SEQUENCE</scope>
    <source>
        <strain evidence="3">CECT 7928</strain>
    </source>
</reference>
<accession>A0ABN8E3C1</accession>
<dbReference type="EMBL" id="CAKLDM010000002">
    <property type="protein sequence ID" value="CAH0539720.1"/>
    <property type="molecule type" value="Genomic_DNA"/>
</dbReference>
<evidence type="ECO:0000259" key="2">
    <source>
        <dbReference type="Pfam" id="PF06812"/>
    </source>
</evidence>
<sequence length="452" mass="49673">MIDTESFLAPISGDEPCGSYLKLDRSAYRGIRNAYNAAQSSFRQLVETPDAAHDETLLDNNSSSWGQLREVTEEALLNKTKDLEILGWFITSQLFTSTPFENLAKSAGLIGGFASAYWSDLNPKPPVEKLKAADDSGRNKEWAEFRIKPLLQLVGESNESTSIYVPLQMLPVIGDITYGDYLRAEKNGTLPSLKEQASASYSSDCKQTLLYLSEAYLNLQESEKIISEKCNEDGATAVSFRFIKSNIEEIIKSVQYLVGEKIRPWPLDSNYQLASQQPAAEESLSTESGNDKAPTNSPDSVQPNNTTTTQQTVAVNAIAAGEIVNRDHAFKELRKISEYFRDTEPHSPISFLLERAIRWGYLSLPELFEEMIGREGSALGQINQLTGMDNLDVVDLANISIHDSPMRHRNSASDSSGSNAESKSDGSVGSSGPKSSTEEPSTSSGSTSDFEW</sequence>
<organism evidence="3 4">
    <name type="scientific">Vibrio marisflavi CECT 7928</name>
    <dbReference type="NCBI Taxonomy" id="634439"/>
    <lineage>
        <taxon>Bacteria</taxon>
        <taxon>Pseudomonadati</taxon>
        <taxon>Pseudomonadota</taxon>
        <taxon>Gammaproteobacteria</taxon>
        <taxon>Vibrionales</taxon>
        <taxon>Vibrionaceae</taxon>
        <taxon>Vibrio</taxon>
    </lineage>
</organism>
<dbReference type="Proteomes" id="UP000838748">
    <property type="component" value="Unassembled WGS sequence"/>
</dbReference>
<gene>
    <name evidence="3" type="ORF">VMF7928_02397</name>
</gene>
<evidence type="ECO:0000256" key="1">
    <source>
        <dbReference type="SAM" id="MobiDB-lite"/>
    </source>
</evidence>
<comment type="caution">
    <text evidence="3">The sequence shown here is derived from an EMBL/GenBank/DDBJ whole genome shotgun (WGS) entry which is preliminary data.</text>
</comment>